<protein>
    <submittedName>
        <fullName evidence="2">Uncharacterized protein</fullName>
    </submittedName>
</protein>
<name>A0A9W6VL94_9ACTN</name>
<dbReference type="AlphaFoldDB" id="A0A9W6VL94"/>
<dbReference type="EMBL" id="BSTJ01000005">
    <property type="protein sequence ID" value="GLY76208.1"/>
    <property type="molecule type" value="Genomic_DNA"/>
</dbReference>
<organism evidence="2 3">
    <name type="scientific">Actinoallomurus iriomotensis</name>
    <dbReference type="NCBI Taxonomy" id="478107"/>
    <lineage>
        <taxon>Bacteria</taxon>
        <taxon>Bacillati</taxon>
        <taxon>Actinomycetota</taxon>
        <taxon>Actinomycetes</taxon>
        <taxon>Streptosporangiales</taxon>
        <taxon>Thermomonosporaceae</taxon>
        <taxon>Actinoallomurus</taxon>
    </lineage>
</organism>
<evidence type="ECO:0000313" key="3">
    <source>
        <dbReference type="Proteomes" id="UP001165135"/>
    </source>
</evidence>
<feature type="compositionally biased region" description="Polar residues" evidence="1">
    <location>
        <begin position="1"/>
        <end position="16"/>
    </location>
</feature>
<accession>A0A9W6VL94</accession>
<evidence type="ECO:0000256" key="1">
    <source>
        <dbReference type="SAM" id="MobiDB-lite"/>
    </source>
</evidence>
<comment type="caution">
    <text evidence="2">The sequence shown here is derived from an EMBL/GenBank/DDBJ whole genome shotgun (WGS) entry which is preliminary data.</text>
</comment>
<dbReference type="AntiFam" id="ANF00097">
    <property type="entry name" value="Shadow ORF (opposite CRYZ)"/>
</dbReference>
<sequence length="170" mass="18398">MVTTRSGLPVRSTRSGSEPDPAQSRTTSTPSGAKRVRLQRPGRQDGVLGVRAAELRDVDDAEDLVARPDTGYPCADLADHTRGIHAEHVGQAERCHFAEPARTEVAVGGREARCPHAHPDVAWSRVWFRYVGDFQHARGTVLGECQRSHGVGHDVAAQARHGLDRSPGMA</sequence>
<proteinExistence type="predicted"/>
<evidence type="ECO:0000313" key="2">
    <source>
        <dbReference type="EMBL" id="GLY76208.1"/>
    </source>
</evidence>
<reference evidence="2" key="1">
    <citation type="submission" date="2023-03" db="EMBL/GenBank/DDBJ databases">
        <title>Actinoallomurus iriomotensis NBRC 103681.</title>
        <authorList>
            <person name="Ichikawa N."/>
            <person name="Sato H."/>
            <person name="Tonouchi N."/>
        </authorList>
    </citation>
    <scope>NUCLEOTIDE SEQUENCE</scope>
    <source>
        <strain evidence="2">NBRC 103681</strain>
    </source>
</reference>
<dbReference type="Proteomes" id="UP001165135">
    <property type="component" value="Unassembled WGS sequence"/>
</dbReference>
<gene>
    <name evidence="2" type="ORF">Airi01_044750</name>
</gene>
<feature type="region of interest" description="Disordered" evidence="1">
    <location>
        <begin position="1"/>
        <end position="45"/>
    </location>
</feature>